<proteinExistence type="inferred from homology"/>
<evidence type="ECO:0000256" key="2">
    <source>
        <dbReference type="ARBA" id="ARBA00009726"/>
    </source>
</evidence>
<dbReference type="EMBL" id="VXIV02001255">
    <property type="protein sequence ID" value="KAF6033702.1"/>
    <property type="molecule type" value="Genomic_DNA"/>
</dbReference>
<comment type="similarity">
    <text evidence="2">Belongs to the ABC transporter superfamily. ABCC family. Conjugate transporter (TC 3.A.1.208) subfamily.</text>
</comment>
<sequence>MQNIFSSIDTETDSLIQETIKEVFTDCTMLTIAHRLNTVINYDRILVLDKGEIIEFDTPKSLLANQKSAFAQMINTQDI</sequence>
<dbReference type="PANTHER" id="PTHR24223:SF456">
    <property type="entry name" value="MULTIDRUG RESISTANCE-ASSOCIATED PROTEIN LETHAL(2)03659"/>
    <property type="match status" value="1"/>
</dbReference>
<evidence type="ECO:0000256" key="3">
    <source>
        <dbReference type="ARBA" id="ARBA00022741"/>
    </source>
</evidence>
<accession>A0A7J7K4Y3</accession>
<dbReference type="GO" id="GO:0016020">
    <property type="term" value="C:membrane"/>
    <property type="evidence" value="ECO:0007669"/>
    <property type="project" value="UniProtKB-SubCell"/>
</dbReference>
<name>A0A7J7K4Y3_BUGNE</name>
<protein>
    <recommendedName>
        <fullName evidence="7">ABCC5</fullName>
    </recommendedName>
</protein>
<evidence type="ECO:0000256" key="1">
    <source>
        <dbReference type="ARBA" id="ARBA00004141"/>
    </source>
</evidence>
<dbReference type="InterPro" id="IPR027417">
    <property type="entry name" value="P-loop_NTPase"/>
</dbReference>
<keyword evidence="4" id="KW-0067">ATP-binding</keyword>
<dbReference type="OrthoDB" id="6500128at2759"/>
<dbReference type="Gene3D" id="3.40.50.300">
    <property type="entry name" value="P-loop containing nucleotide triphosphate hydrolases"/>
    <property type="match status" value="1"/>
</dbReference>
<dbReference type="GO" id="GO:0042626">
    <property type="term" value="F:ATPase-coupled transmembrane transporter activity"/>
    <property type="evidence" value="ECO:0007669"/>
    <property type="project" value="TreeGrafter"/>
</dbReference>
<dbReference type="InterPro" id="IPR050173">
    <property type="entry name" value="ABC_transporter_C-like"/>
</dbReference>
<dbReference type="GO" id="GO:0005524">
    <property type="term" value="F:ATP binding"/>
    <property type="evidence" value="ECO:0007669"/>
    <property type="project" value="UniProtKB-KW"/>
</dbReference>
<evidence type="ECO:0000313" key="5">
    <source>
        <dbReference type="EMBL" id="KAF6033702.1"/>
    </source>
</evidence>
<keyword evidence="3" id="KW-0547">Nucleotide-binding</keyword>
<comment type="caution">
    <text evidence="5">The sequence shown here is derived from an EMBL/GenBank/DDBJ whole genome shotgun (WGS) entry which is preliminary data.</text>
</comment>
<organism evidence="5 6">
    <name type="scientific">Bugula neritina</name>
    <name type="common">Brown bryozoan</name>
    <name type="synonym">Sertularia neritina</name>
    <dbReference type="NCBI Taxonomy" id="10212"/>
    <lineage>
        <taxon>Eukaryota</taxon>
        <taxon>Metazoa</taxon>
        <taxon>Spiralia</taxon>
        <taxon>Lophotrochozoa</taxon>
        <taxon>Bryozoa</taxon>
        <taxon>Gymnolaemata</taxon>
        <taxon>Cheilostomatida</taxon>
        <taxon>Flustrina</taxon>
        <taxon>Buguloidea</taxon>
        <taxon>Bugulidae</taxon>
        <taxon>Bugula</taxon>
    </lineage>
</organism>
<evidence type="ECO:0000313" key="6">
    <source>
        <dbReference type="Proteomes" id="UP000593567"/>
    </source>
</evidence>
<evidence type="ECO:0000256" key="4">
    <source>
        <dbReference type="ARBA" id="ARBA00022840"/>
    </source>
</evidence>
<reference evidence="5" key="1">
    <citation type="submission" date="2020-06" db="EMBL/GenBank/DDBJ databases">
        <title>Draft genome of Bugula neritina, a colonial animal packing powerful symbionts and potential medicines.</title>
        <authorList>
            <person name="Rayko M."/>
        </authorList>
    </citation>
    <scope>NUCLEOTIDE SEQUENCE [LARGE SCALE GENOMIC DNA]</scope>
    <source>
        <strain evidence="5">Kwan_BN1</strain>
    </source>
</reference>
<comment type="subcellular location">
    <subcellularLocation>
        <location evidence="1">Membrane</location>
        <topology evidence="1">Multi-pass membrane protein</topology>
    </subcellularLocation>
</comment>
<evidence type="ECO:0008006" key="7">
    <source>
        <dbReference type="Google" id="ProtNLM"/>
    </source>
</evidence>
<dbReference type="Proteomes" id="UP000593567">
    <property type="component" value="Unassembled WGS sequence"/>
</dbReference>
<dbReference type="AlphaFoldDB" id="A0A7J7K4Y3"/>
<dbReference type="SUPFAM" id="SSF52540">
    <property type="entry name" value="P-loop containing nucleoside triphosphate hydrolases"/>
    <property type="match status" value="1"/>
</dbReference>
<gene>
    <name evidence="5" type="ORF">EB796_007981</name>
</gene>
<dbReference type="PANTHER" id="PTHR24223">
    <property type="entry name" value="ATP-BINDING CASSETTE SUB-FAMILY C"/>
    <property type="match status" value="1"/>
</dbReference>
<keyword evidence="6" id="KW-1185">Reference proteome</keyword>